<dbReference type="SUPFAM" id="SSF50129">
    <property type="entry name" value="GroES-like"/>
    <property type="match status" value="1"/>
</dbReference>
<dbReference type="CDD" id="cd08272">
    <property type="entry name" value="MDR6"/>
    <property type="match status" value="1"/>
</dbReference>
<dbReference type="PANTHER" id="PTHR44154">
    <property type="entry name" value="QUINONE OXIDOREDUCTASE"/>
    <property type="match status" value="1"/>
</dbReference>
<dbReference type="Proteomes" id="UP000293925">
    <property type="component" value="Unassembled WGS sequence"/>
</dbReference>
<keyword evidence="4" id="KW-0521">NADP</keyword>
<keyword evidence="5" id="KW-0694">RNA-binding</keyword>
<reference evidence="7 8" key="1">
    <citation type="submission" date="2019-02" db="EMBL/GenBank/DDBJ databases">
        <title>Pedobacter sp. RP-3-21 sp. nov., isolated from Arctic soil.</title>
        <authorList>
            <person name="Dahal R.H."/>
        </authorList>
    </citation>
    <scope>NUCLEOTIDE SEQUENCE [LARGE SCALE GENOMIC DNA]</scope>
    <source>
        <strain evidence="7 8">RP-3-21</strain>
    </source>
</reference>
<dbReference type="InterPro" id="IPR002364">
    <property type="entry name" value="Quin_OxRdtase/zeta-crystal_CS"/>
</dbReference>
<dbReference type="RefSeq" id="WP_131527772.1">
    <property type="nucleotide sequence ID" value="NZ_SJSO01000003.1"/>
</dbReference>
<keyword evidence="3" id="KW-0963">Cytoplasm</keyword>
<dbReference type="InterPro" id="IPR020843">
    <property type="entry name" value="ER"/>
</dbReference>
<dbReference type="AlphaFoldDB" id="A0A4V2MR94"/>
<dbReference type="GO" id="GO:0008270">
    <property type="term" value="F:zinc ion binding"/>
    <property type="evidence" value="ECO:0007669"/>
    <property type="project" value="InterPro"/>
</dbReference>
<dbReference type="Gene3D" id="3.40.50.720">
    <property type="entry name" value="NAD(P)-binding Rossmann-like Domain"/>
    <property type="match status" value="1"/>
</dbReference>
<evidence type="ECO:0000313" key="8">
    <source>
        <dbReference type="Proteomes" id="UP000293925"/>
    </source>
</evidence>
<dbReference type="PROSITE" id="PS01162">
    <property type="entry name" value="QOR_ZETA_CRYSTAL"/>
    <property type="match status" value="1"/>
</dbReference>
<evidence type="ECO:0000259" key="6">
    <source>
        <dbReference type="SMART" id="SM00829"/>
    </source>
</evidence>
<dbReference type="PANTHER" id="PTHR44154:SF1">
    <property type="entry name" value="QUINONE OXIDOREDUCTASE"/>
    <property type="match status" value="1"/>
</dbReference>
<dbReference type="SMART" id="SM00829">
    <property type="entry name" value="PKS_ER"/>
    <property type="match status" value="1"/>
</dbReference>
<dbReference type="InterPro" id="IPR051603">
    <property type="entry name" value="Zinc-ADH_QOR/CCCR"/>
</dbReference>
<dbReference type="OrthoDB" id="9787435at2"/>
<feature type="domain" description="Enoyl reductase (ER)" evidence="6">
    <location>
        <begin position="10"/>
        <end position="318"/>
    </location>
</feature>
<evidence type="ECO:0000313" key="7">
    <source>
        <dbReference type="EMBL" id="TCD28677.1"/>
    </source>
</evidence>
<evidence type="ECO:0000256" key="3">
    <source>
        <dbReference type="ARBA" id="ARBA00022490"/>
    </source>
</evidence>
<protein>
    <submittedName>
        <fullName evidence="7">NADPH:quinone oxidoreductase</fullName>
    </submittedName>
</protein>
<dbReference type="SUPFAM" id="SSF51735">
    <property type="entry name" value="NAD(P)-binding Rossmann-fold domains"/>
    <property type="match status" value="1"/>
</dbReference>
<dbReference type="GO" id="GO:0005737">
    <property type="term" value="C:cytoplasm"/>
    <property type="evidence" value="ECO:0007669"/>
    <property type="project" value="UniProtKB-SubCell"/>
</dbReference>
<comment type="subcellular location">
    <subcellularLocation>
        <location evidence="1">Cytoplasm</location>
    </subcellularLocation>
</comment>
<dbReference type="GO" id="GO:0016491">
    <property type="term" value="F:oxidoreductase activity"/>
    <property type="evidence" value="ECO:0007669"/>
    <property type="project" value="InterPro"/>
</dbReference>
<dbReference type="EMBL" id="SJSO01000003">
    <property type="protein sequence ID" value="TCD28677.1"/>
    <property type="molecule type" value="Genomic_DNA"/>
</dbReference>
<comment type="caution">
    <text evidence="7">The sequence shown here is derived from an EMBL/GenBank/DDBJ whole genome shotgun (WGS) entry which is preliminary data.</text>
</comment>
<name>A0A4V2MR94_9SPHI</name>
<dbReference type="InterPro" id="IPR036291">
    <property type="entry name" value="NAD(P)-bd_dom_sf"/>
</dbReference>
<dbReference type="Gene3D" id="3.90.180.10">
    <property type="entry name" value="Medium-chain alcohol dehydrogenases, catalytic domain"/>
    <property type="match status" value="1"/>
</dbReference>
<dbReference type="Pfam" id="PF08240">
    <property type="entry name" value="ADH_N"/>
    <property type="match status" value="1"/>
</dbReference>
<dbReference type="Pfam" id="PF13602">
    <property type="entry name" value="ADH_zinc_N_2"/>
    <property type="match status" value="1"/>
</dbReference>
<gene>
    <name evidence="7" type="ORF">EZ456_04630</name>
</gene>
<comment type="subunit">
    <text evidence="2">Homotetramer.</text>
</comment>
<dbReference type="InterPro" id="IPR013154">
    <property type="entry name" value="ADH-like_N"/>
</dbReference>
<sequence>MKAAVLNEFGSVEKFEILDVPTPKPGFGEVLVKVMATSVNPLDYQVRRGDYRNELQLPVITGHDVSGVIVETGTGVKNFKVGDEVYYTPEIFKGQGSYAEYHVANESIIGIKPKNVSHLEAATFPLAAGTAWEMLYTRAQLKINQTILIHGGAGGVGIPTIQLAKAMGATVFITARTVHHQMLKGFGADYTIDYETENYIDEILKLTDNQGVDVVIDTLGGNTLSDSGKVLSQMGQVVTLVDIEKPQNLIHAWGKNATYHFVFTRQSRNKLDELTKLIESGKLKPVVGKVFPLSEIGNAHSLLEFRKGAEDFYGKIGIQVDTENSH</sequence>
<evidence type="ECO:0000256" key="4">
    <source>
        <dbReference type="ARBA" id="ARBA00022857"/>
    </source>
</evidence>
<evidence type="ECO:0000256" key="1">
    <source>
        <dbReference type="ARBA" id="ARBA00004496"/>
    </source>
</evidence>
<proteinExistence type="predicted"/>
<dbReference type="InterPro" id="IPR011032">
    <property type="entry name" value="GroES-like_sf"/>
</dbReference>
<evidence type="ECO:0000256" key="2">
    <source>
        <dbReference type="ARBA" id="ARBA00011881"/>
    </source>
</evidence>
<organism evidence="7 8">
    <name type="scientific">Pedobacter psychrodurus</name>
    <dbReference type="NCBI Taxonomy" id="2530456"/>
    <lineage>
        <taxon>Bacteria</taxon>
        <taxon>Pseudomonadati</taxon>
        <taxon>Bacteroidota</taxon>
        <taxon>Sphingobacteriia</taxon>
        <taxon>Sphingobacteriales</taxon>
        <taxon>Sphingobacteriaceae</taxon>
        <taxon>Pedobacter</taxon>
    </lineage>
</organism>
<dbReference type="GO" id="GO:0003723">
    <property type="term" value="F:RNA binding"/>
    <property type="evidence" value="ECO:0007669"/>
    <property type="project" value="UniProtKB-KW"/>
</dbReference>
<evidence type="ECO:0000256" key="5">
    <source>
        <dbReference type="ARBA" id="ARBA00022884"/>
    </source>
</evidence>
<accession>A0A4V2MR94</accession>
<keyword evidence="8" id="KW-1185">Reference proteome</keyword>